<keyword evidence="4" id="KW-0560">Oxidoreductase</keyword>
<dbReference type="GO" id="GO:0047545">
    <property type="term" value="F:(S)-2-hydroxyglutarate dehydrogenase activity"/>
    <property type="evidence" value="ECO:0007669"/>
    <property type="project" value="TreeGrafter"/>
</dbReference>
<dbReference type="SUPFAM" id="SSF51905">
    <property type="entry name" value="FAD/NAD(P)-binding domain"/>
    <property type="match status" value="1"/>
</dbReference>
<evidence type="ECO:0000256" key="3">
    <source>
        <dbReference type="ARBA" id="ARBA00022827"/>
    </source>
</evidence>
<protein>
    <submittedName>
        <fullName evidence="8">L-2-hydroxyglutarate oxidase LhgO</fullName>
    </submittedName>
</protein>
<evidence type="ECO:0000256" key="1">
    <source>
        <dbReference type="ARBA" id="ARBA00001974"/>
    </source>
</evidence>
<gene>
    <name evidence="8" type="ORF">SAMN04488502_105179</name>
</gene>
<dbReference type="Gene3D" id="3.30.9.10">
    <property type="entry name" value="D-Amino Acid Oxidase, subunit A, domain 2"/>
    <property type="match status" value="1"/>
</dbReference>
<name>A0A1G9U449_9FIRM</name>
<proteinExistence type="inferred from homology"/>
<organism evidence="8 9">
    <name type="scientific">Dendrosporobacter quercicolus</name>
    <dbReference type="NCBI Taxonomy" id="146817"/>
    <lineage>
        <taxon>Bacteria</taxon>
        <taxon>Bacillati</taxon>
        <taxon>Bacillota</taxon>
        <taxon>Negativicutes</taxon>
        <taxon>Selenomonadales</taxon>
        <taxon>Sporomusaceae</taxon>
        <taxon>Dendrosporobacter</taxon>
    </lineage>
</organism>
<keyword evidence="2" id="KW-0285">Flavoprotein</keyword>
<evidence type="ECO:0000256" key="4">
    <source>
        <dbReference type="ARBA" id="ARBA00023002"/>
    </source>
</evidence>
<dbReference type="InterPro" id="IPR006076">
    <property type="entry name" value="FAD-dep_OxRdtase"/>
</dbReference>
<dbReference type="PANTHER" id="PTHR43104">
    <property type="entry name" value="L-2-HYDROXYGLUTARATE DEHYDROGENASE, MITOCHONDRIAL"/>
    <property type="match status" value="1"/>
</dbReference>
<keyword evidence="6" id="KW-0472">Membrane</keyword>
<evidence type="ECO:0000256" key="6">
    <source>
        <dbReference type="SAM" id="Phobius"/>
    </source>
</evidence>
<reference evidence="8 9" key="1">
    <citation type="submission" date="2016-10" db="EMBL/GenBank/DDBJ databases">
        <authorList>
            <person name="de Groot N.N."/>
        </authorList>
    </citation>
    <scope>NUCLEOTIDE SEQUENCE [LARGE SCALE GENOMIC DNA]</scope>
    <source>
        <strain evidence="8 9">DSM 1736</strain>
    </source>
</reference>
<dbReference type="InterPro" id="IPR036188">
    <property type="entry name" value="FAD/NAD-bd_sf"/>
</dbReference>
<comment type="similarity">
    <text evidence="5">Belongs to the L2HGDH family.</text>
</comment>
<dbReference type="PANTHER" id="PTHR43104:SF4">
    <property type="entry name" value="L-2-HYDROXYGLUTARATE DEHYDROGENASE, MITOCHONDRIAL"/>
    <property type="match status" value="1"/>
</dbReference>
<keyword evidence="6" id="KW-1133">Transmembrane helix</keyword>
<sequence length="390" mass="41873">MDQVDIVIIGAGIVGLAAAYELALRWPDKSILLLEQAAAFGRGLSGRTSEVIHSGAYYPPGSLKARLCVSGNKLLYEFCRREQVPHRRLGKLIIARDDDDLKKLESLLAQAAANGVPEAGLINVSQLVALEPGINARAAILCPSSGIVDSHRLMAMLAYRAEACGAMLVYRHEVTGLQQAPNGGFQVTFQDAAGTEESIGCQCLINAAGLGADRIAAMAGIDIDETGYRIYRCKGEYFAVNNRKAKLVTRLVFPVSIRELKGSGIPVIKDLQGRMRLGPDAHYASSASADYTVQPANARLFFQLVQGYLPFLQPDDLQPDLAALRPRLQTPCGSPPRDFLVKHEVDRGLTGLVNLIGIESPGITCCLSLAQYVGDLLEPVAGKCHLPGRG</sequence>
<dbReference type="STRING" id="146817.SAMN04488502_105179"/>
<evidence type="ECO:0000256" key="2">
    <source>
        <dbReference type="ARBA" id="ARBA00022630"/>
    </source>
</evidence>
<dbReference type="OrthoDB" id="9801699at2"/>
<keyword evidence="6" id="KW-0812">Transmembrane</keyword>
<evidence type="ECO:0000313" key="9">
    <source>
        <dbReference type="Proteomes" id="UP000214880"/>
    </source>
</evidence>
<dbReference type="Pfam" id="PF01266">
    <property type="entry name" value="DAO"/>
    <property type="match status" value="1"/>
</dbReference>
<feature type="transmembrane region" description="Helical" evidence="6">
    <location>
        <begin position="6"/>
        <end position="24"/>
    </location>
</feature>
<feature type="domain" description="FAD dependent oxidoreductase" evidence="7">
    <location>
        <begin position="5"/>
        <end position="376"/>
    </location>
</feature>
<dbReference type="RefSeq" id="WP_092073134.1">
    <property type="nucleotide sequence ID" value="NZ_FNHB01000005.1"/>
</dbReference>
<evidence type="ECO:0000313" key="8">
    <source>
        <dbReference type="EMBL" id="SDM54603.1"/>
    </source>
</evidence>
<dbReference type="AlphaFoldDB" id="A0A1G9U449"/>
<evidence type="ECO:0000256" key="5">
    <source>
        <dbReference type="ARBA" id="ARBA00037941"/>
    </source>
</evidence>
<keyword evidence="3" id="KW-0274">FAD</keyword>
<comment type="cofactor">
    <cofactor evidence="1">
        <name>FAD</name>
        <dbReference type="ChEBI" id="CHEBI:57692"/>
    </cofactor>
</comment>
<accession>A0A1G9U449</accession>
<dbReference type="Proteomes" id="UP000214880">
    <property type="component" value="Unassembled WGS sequence"/>
</dbReference>
<dbReference type="Gene3D" id="3.50.50.60">
    <property type="entry name" value="FAD/NAD(P)-binding domain"/>
    <property type="match status" value="1"/>
</dbReference>
<dbReference type="EMBL" id="FNHB01000005">
    <property type="protein sequence ID" value="SDM54603.1"/>
    <property type="molecule type" value="Genomic_DNA"/>
</dbReference>
<keyword evidence="9" id="KW-1185">Reference proteome</keyword>
<evidence type="ECO:0000259" key="7">
    <source>
        <dbReference type="Pfam" id="PF01266"/>
    </source>
</evidence>